<keyword evidence="3" id="KW-1185">Reference proteome</keyword>
<gene>
    <name evidence="2" type="ORF">V473_03475</name>
</gene>
<keyword evidence="1" id="KW-0732">Signal</keyword>
<evidence type="ECO:0000313" key="2">
    <source>
        <dbReference type="EMBL" id="KMS58718.1"/>
    </source>
</evidence>
<comment type="caution">
    <text evidence="2">The sequence shown here is derived from an EMBL/GenBank/DDBJ whole genome shotgun (WGS) entry which is preliminary data.</text>
</comment>
<sequence length="35" mass="3668">MMRHLLFCALLASLTACAPPPADQSANNVPRLSSA</sequence>
<dbReference type="PATRIC" id="fig|1420583.3.peg.703"/>
<feature type="chain" id="PRO_5005292022" evidence="1">
    <location>
        <begin position="19"/>
        <end position="35"/>
    </location>
</feature>
<accession>A0A0J7Y5Q2</accession>
<dbReference type="PROSITE" id="PS51257">
    <property type="entry name" value="PROKAR_LIPOPROTEIN"/>
    <property type="match status" value="1"/>
</dbReference>
<evidence type="ECO:0000256" key="1">
    <source>
        <dbReference type="SAM" id="SignalP"/>
    </source>
</evidence>
<name>A0A0J7Y5Q2_9SPHN</name>
<protein>
    <submittedName>
        <fullName evidence="2">Uncharacterized protein</fullName>
    </submittedName>
</protein>
<feature type="signal peptide" evidence="1">
    <location>
        <begin position="1"/>
        <end position="18"/>
    </location>
</feature>
<dbReference type="AlphaFoldDB" id="A0A0J7Y5Q2"/>
<dbReference type="EMBL" id="JACT01000001">
    <property type="protein sequence ID" value="KMS58718.1"/>
    <property type="molecule type" value="Genomic_DNA"/>
</dbReference>
<dbReference type="Proteomes" id="UP000052232">
    <property type="component" value="Unassembled WGS sequence"/>
</dbReference>
<reference evidence="2 3" key="1">
    <citation type="journal article" date="2015" name="G3 (Bethesda)">
        <title>Insights into Ongoing Evolution of the Hexachlorocyclohexane Catabolic Pathway from Comparative Genomics of Ten Sphingomonadaceae Strains.</title>
        <authorList>
            <person name="Pearce S.L."/>
            <person name="Oakeshott J.G."/>
            <person name="Pandey G."/>
        </authorList>
    </citation>
    <scope>NUCLEOTIDE SEQUENCE [LARGE SCALE GENOMIC DNA]</scope>
    <source>
        <strain evidence="2 3">LL01</strain>
    </source>
</reference>
<organism evidence="2 3">
    <name type="scientific">Sphingobium cupriresistens LL01</name>
    <dbReference type="NCBI Taxonomy" id="1420583"/>
    <lineage>
        <taxon>Bacteria</taxon>
        <taxon>Pseudomonadati</taxon>
        <taxon>Pseudomonadota</taxon>
        <taxon>Alphaproteobacteria</taxon>
        <taxon>Sphingomonadales</taxon>
        <taxon>Sphingomonadaceae</taxon>
        <taxon>Sphingobium</taxon>
    </lineage>
</organism>
<evidence type="ECO:0000313" key="3">
    <source>
        <dbReference type="Proteomes" id="UP000052232"/>
    </source>
</evidence>
<proteinExistence type="predicted"/>